<dbReference type="InterPro" id="IPR013783">
    <property type="entry name" value="Ig-like_fold"/>
</dbReference>
<accession>A0A8R1HN23</accession>
<reference evidence="4" key="1">
    <citation type="submission" date="2010-08" db="EMBL/GenBank/DDBJ databases">
        <authorList>
            <consortium name="Caenorhabditis japonica Sequencing Consortium"/>
            <person name="Wilson R.K."/>
        </authorList>
    </citation>
    <scope>NUCLEOTIDE SEQUENCE [LARGE SCALE GENOMIC DNA]</scope>
    <source>
        <strain evidence="4">DF5081</strain>
    </source>
</reference>
<proteinExistence type="predicted"/>
<dbReference type="EnsemblMetazoa" id="CJA03850.1">
    <property type="protein sequence ID" value="CJA03850.1"/>
    <property type="gene ID" value="WBGene00123054"/>
</dbReference>
<dbReference type="InterPro" id="IPR007110">
    <property type="entry name" value="Ig-like_dom"/>
</dbReference>
<dbReference type="SMART" id="SM00408">
    <property type="entry name" value="IGc2"/>
    <property type="match status" value="1"/>
</dbReference>
<evidence type="ECO:0000313" key="3">
    <source>
        <dbReference type="EnsemblMetazoa" id="CJA03850.1"/>
    </source>
</evidence>
<dbReference type="PROSITE" id="PS50835">
    <property type="entry name" value="IG_LIKE"/>
    <property type="match status" value="1"/>
</dbReference>
<dbReference type="Proteomes" id="UP000005237">
    <property type="component" value="Unassembled WGS sequence"/>
</dbReference>
<keyword evidence="4" id="KW-1185">Reference proteome</keyword>
<dbReference type="InterPro" id="IPR003598">
    <property type="entry name" value="Ig_sub2"/>
</dbReference>
<feature type="signal peptide" evidence="1">
    <location>
        <begin position="1"/>
        <end position="21"/>
    </location>
</feature>
<keyword evidence="1" id="KW-0732">Signal</keyword>
<sequence length="131" mass="14160">MRLSIVVVALCAALLATGADAARYRKYRQTYQDIDTSDEVSDIQITVFPTEKEVRDGRDVSFDCRARTSDNSVYPTTRWARVGGPLPASAHDSGGRLTLNPVSLADAGTYICVAEYNGQSAEARATLNVVS</sequence>
<reference evidence="3" key="2">
    <citation type="submission" date="2022-06" db="UniProtKB">
        <authorList>
            <consortium name="EnsemblMetazoa"/>
        </authorList>
    </citation>
    <scope>IDENTIFICATION</scope>
    <source>
        <strain evidence="3">DF5081</strain>
    </source>
</reference>
<feature type="chain" id="PRO_5035821956" evidence="1">
    <location>
        <begin position="22"/>
        <end position="131"/>
    </location>
</feature>
<protein>
    <submittedName>
        <fullName evidence="3">Ig-like domain-containing protein</fullName>
    </submittedName>
</protein>
<dbReference type="AlphaFoldDB" id="A0A8R1HN23"/>
<dbReference type="Pfam" id="PF13927">
    <property type="entry name" value="Ig_3"/>
    <property type="match status" value="1"/>
</dbReference>
<dbReference type="Gene3D" id="2.60.40.10">
    <property type="entry name" value="Immunoglobulins"/>
    <property type="match status" value="1"/>
</dbReference>
<evidence type="ECO:0000256" key="1">
    <source>
        <dbReference type="SAM" id="SignalP"/>
    </source>
</evidence>
<evidence type="ECO:0000313" key="4">
    <source>
        <dbReference type="Proteomes" id="UP000005237"/>
    </source>
</evidence>
<dbReference type="SUPFAM" id="SSF48726">
    <property type="entry name" value="Immunoglobulin"/>
    <property type="match status" value="1"/>
</dbReference>
<evidence type="ECO:0000259" key="2">
    <source>
        <dbReference type="PROSITE" id="PS50835"/>
    </source>
</evidence>
<organism evidence="3 4">
    <name type="scientific">Caenorhabditis japonica</name>
    <dbReference type="NCBI Taxonomy" id="281687"/>
    <lineage>
        <taxon>Eukaryota</taxon>
        <taxon>Metazoa</taxon>
        <taxon>Ecdysozoa</taxon>
        <taxon>Nematoda</taxon>
        <taxon>Chromadorea</taxon>
        <taxon>Rhabditida</taxon>
        <taxon>Rhabditina</taxon>
        <taxon>Rhabditomorpha</taxon>
        <taxon>Rhabditoidea</taxon>
        <taxon>Rhabditidae</taxon>
        <taxon>Peloderinae</taxon>
        <taxon>Caenorhabditis</taxon>
    </lineage>
</organism>
<dbReference type="SMART" id="SM00409">
    <property type="entry name" value="IG"/>
    <property type="match status" value="1"/>
</dbReference>
<name>A0A8R1HN23_CAEJA</name>
<dbReference type="InterPro" id="IPR003599">
    <property type="entry name" value="Ig_sub"/>
</dbReference>
<feature type="domain" description="Ig-like" evidence="2">
    <location>
        <begin position="43"/>
        <end position="128"/>
    </location>
</feature>
<dbReference type="InterPro" id="IPR036179">
    <property type="entry name" value="Ig-like_dom_sf"/>
</dbReference>